<evidence type="ECO:0000313" key="2">
    <source>
        <dbReference type="EMBL" id="GET31343.1"/>
    </source>
</evidence>
<dbReference type="Proteomes" id="UP000391834">
    <property type="component" value="Unassembled WGS sequence"/>
</dbReference>
<dbReference type="Pfam" id="PF07470">
    <property type="entry name" value="Glyco_hydro_88"/>
    <property type="match status" value="1"/>
</dbReference>
<dbReference type="GO" id="GO:0016787">
    <property type="term" value="F:hydrolase activity"/>
    <property type="evidence" value="ECO:0007669"/>
    <property type="project" value="UniProtKB-KW"/>
</dbReference>
<dbReference type="InterPro" id="IPR012341">
    <property type="entry name" value="6hp_glycosidase-like_sf"/>
</dbReference>
<dbReference type="PANTHER" id="PTHR33886">
    <property type="entry name" value="UNSATURATED RHAMNOGALACTURONAN HYDROLASE (EUROFUNG)"/>
    <property type="match status" value="1"/>
</dbReference>
<organism evidence="2 3">
    <name type="scientific">Prolixibacter bellariivorans</name>
    <dbReference type="NCBI Taxonomy" id="314319"/>
    <lineage>
        <taxon>Bacteria</taxon>
        <taxon>Pseudomonadati</taxon>
        <taxon>Bacteroidota</taxon>
        <taxon>Bacteroidia</taxon>
        <taxon>Marinilabiliales</taxon>
        <taxon>Prolixibacteraceae</taxon>
        <taxon>Prolixibacter</taxon>
    </lineage>
</organism>
<sequence>MAESVMNNNPKAWTVDYQSKPNWGYVQGLVCKALLREWEETGNPKYFNYVKNTYADVLIDSTGNILGYKKKDFKLDDINSGKILFALYKKTRDMRYKKAIETLRDQLREQPRIPQGGFWHKKIYTNQMWLDGLYMEAPFYAQYIATFGNPSNFDDVTNQFLLVEKHLKDPKTGLYYHGWDESKSVFWADPKTGLSKSFWGRGIGWLYMATIDVLDFLPKNHKDHNKLVNLFKNLTDAIIHYQQKDSGVWYQVMNMPGRKGNYLESSCSTMFTYGMIKGIETGILDSSYIKPAMKAYNGILATFVKTDKNGNLEITSGCSGAGLGPAGNTRRDGTFKYYISEPVRSNDGKAIGPFIMESLLIESNPVLRTMVK</sequence>
<dbReference type="Gene3D" id="1.50.10.10">
    <property type="match status" value="1"/>
</dbReference>
<dbReference type="InterPro" id="IPR008928">
    <property type="entry name" value="6-hairpin_glycosidase_sf"/>
</dbReference>
<reference evidence="2 3" key="1">
    <citation type="submission" date="2019-10" db="EMBL/GenBank/DDBJ databases">
        <title>Prolixibacter strains distinguished by the presence of nitrate reductase genes were adept at nitrate-dependent anaerobic corrosion of metallic iron and carbon steel.</title>
        <authorList>
            <person name="Iino T."/>
            <person name="Shono N."/>
            <person name="Ito K."/>
            <person name="Nakamura R."/>
            <person name="Sueoka K."/>
            <person name="Harayama S."/>
            <person name="Ohkuma M."/>
        </authorList>
    </citation>
    <scope>NUCLEOTIDE SEQUENCE [LARGE SCALE GENOMIC DNA]</scope>
    <source>
        <strain evidence="2 3">JCM 13498</strain>
    </source>
</reference>
<accession>A0A5M4AUP1</accession>
<dbReference type="PANTHER" id="PTHR33886:SF8">
    <property type="entry name" value="UNSATURATED RHAMNOGALACTURONAN HYDROLASE (EUROFUNG)"/>
    <property type="match status" value="1"/>
</dbReference>
<proteinExistence type="predicted"/>
<evidence type="ECO:0000313" key="3">
    <source>
        <dbReference type="Proteomes" id="UP000391834"/>
    </source>
</evidence>
<evidence type="ECO:0000256" key="1">
    <source>
        <dbReference type="ARBA" id="ARBA00022801"/>
    </source>
</evidence>
<name>A0A5M4AUP1_9BACT</name>
<comment type="caution">
    <text evidence="2">The sequence shown here is derived from an EMBL/GenBank/DDBJ whole genome shotgun (WGS) entry which is preliminary data.</text>
</comment>
<dbReference type="InterPro" id="IPR052043">
    <property type="entry name" value="PolySaccharide_Degr_Enz"/>
</dbReference>
<keyword evidence="1 2" id="KW-0378">Hydrolase</keyword>
<protein>
    <submittedName>
        <fullName evidence="2">Family 88 glycosyl hydrolase</fullName>
    </submittedName>
</protein>
<dbReference type="GO" id="GO:0005975">
    <property type="term" value="P:carbohydrate metabolic process"/>
    <property type="evidence" value="ECO:0007669"/>
    <property type="project" value="InterPro"/>
</dbReference>
<keyword evidence="3" id="KW-1185">Reference proteome</keyword>
<dbReference type="EMBL" id="BLAX01000001">
    <property type="protein sequence ID" value="GET31343.1"/>
    <property type="molecule type" value="Genomic_DNA"/>
</dbReference>
<dbReference type="AlphaFoldDB" id="A0A5M4AUP1"/>
<dbReference type="InterPro" id="IPR010905">
    <property type="entry name" value="Glyco_hydro_88"/>
</dbReference>
<dbReference type="SUPFAM" id="SSF48208">
    <property type="entry name" value="Six-hairpin glycosidases"/>
    <property type="match status" value="1"/>
</dbReference>
<gene>
    <name evidence="2" type="ORF">PbJCM13498_02060</name>
</gene>